<dbReference type="PANTHER" id="PTHR36933">
    <property type="entry name" value="SLL0788 PROTEIN"/>
    <property type="match status" value="1"/>
</dbReference>
<dbReference type="AlphaFoldDB" id="A0A0K8NV78"/>
<feature type="chain" id="PRO_5005513404" evidence="1">
    <location>
        <begin position="30"/>
        <end position="133"/>
    </location>
</feature>
<reference evidence="4" key="1">
    <citation type="submission" date="2015-07" db="EMBL/GenBank/DDBJ databases">
        <title>Discovery of a poly(ethylene terephthalate assimilation.</title>
        <authorList>
            <person name="Yoshida S."/>
            <person name="Hiraga K."/>
            <person name="Takehana T."/>
            <person name="Taniguchi I."/>
            <person name="Yamaji H."/>
            <person name="Maeda Y."/>
            <person name="Toyohara K."/>
            <person name="Miyamoto K."/>
            <person name="Kimura Y."/>
            <person name="Oda K."/>
        </authorList>
    </citation>
    <scope>NUCLEOTIDE SEQUENCE [LARGE SCALE GENOMIC DNA]</scope>
    <source>
        <strain evidence="4">NBRC 110686 / TISTR 2288 / 201-F6</strain>
    </source>
</reference>
<dbReference type="Gene3D" id="1.20.1260.10">
    <property type="match status" value="1"/>
</dbReference>
<evidence type="ECO:0000256" key="1">
    <source>
        <dbReference type="SAM" id="SignalP"/>
    </source>
</evidence>
<name>A0A0K8NV78_PISS1</name>
<evidence type="ECO:0000313" key="3">
    <source>
        <dbReference type="EMBL" id="GAP34164.1"/>
    </source>
</evidence>
<sequence>MNLATLRRFKSLSLVPLAALCLATAPVQAQKAVGTAPAASMPMGQMHEGAAGGHDMKASMMMGMDEMQKMQPSGDADKDFAMMMKMHHQQALNMAEMELAHGKSAEMKAMAKKIIAAQKKEIAQFDQWLAKQK</sequence>
<reference evidence="3 4" key="2">
    <citation type="journal article" date="2016" name="Science">
        <title>A bacterium that degrades and assimilates poly(ethylene terephthalate).</title>
        <authorList>
            <person name="Yoshida S."/>
            <person name="Hiraga K."/>
            <person name="Takehana T."/>
            <person name="Taniguchi I."/>
            <person name="Yamaji H."/>
            <person name="Maeda Y."/>
            <person name="Toyohara K."/>
            <person name="Miyamoto K."/>
            <person name="Kimura Y."/>
            <person name="Oda K."/>
        </authorList>
    </citation>
    <scope>NUCLEOTIDE SEQUENCE [LARGE SCALE GENOMIC DNA]</scope>
    <source>
        <strain evidence="4">NBRC 110686 / TISTR 2288 / 201-F6</strain>
    </source>
</reference>
<protein>
    <submittedName>
        <fullName evidence="3">Putative exported protein</fullName>
    </submittedName>
</protein>
<dbReference type="Proteomes" id="UP000037660">
    <property type="component" value="Unassembled WGS sequence"/>
</dbReference>
<gene>
    <name evidence="3" type="ORF">ISF6_3943</name>
</gene>
<proteinExistence type="predicted"/>
<keyword evidence="1" id="KW-0732">Signal</keyword>
<dbReference type="STRING" id="1547922.ISF6_3943"/>
<feature type="domain" description="DUF305" evidence="2">
    <location>
        <begin position="44"/>
        <end position="129"/>
    </location>
</feature>
<feature type="signal peptide" evidence="1">
    <location>
        <begin position="1"/>
        <end position="29"/>
    </location>
</feature>
<dbReference type="InterPro" id="IPR012347">
    <property type="entry name" value="Ferritin-like"/>
</dbReference>
<keyword evidence="4" id="KW-1185">Reference proteome</keyword>
<dbReference type="PANTHER" id="PTHR36933:SF1">
    <property type="entry name" value="SLL0788 PROTEIN"/>
    <property type="match status" value="1"/>
</dbReference>
<evidence type="ECO:0000313" key="4">
    <source>
        <dbReference type="Proteomes" id="UP000037660"/>
    </source>
</evidence>
<accession>A0A0K8NV78</accession>
<organism evidence="3 4">
    <name type="scientific">Piscinibacter sakaiensis</name>
    <name type="common">Ideonella sakaiensis</name>
    <dbReference type="NCBI Taxonomy" id="1547922"/>
    <lineage>
        <taxon>Bacteria</taxon>
        <taxon>Pseudomonadati</taxon>
        <taxon>Pseudomonadota</taxon>
        <taxon>Betaproteobacteria</taxon>
        <taxon>Burkholderiales</taxon>
        <taxon>Sphaerotilaceae</taxon>
        <taxon>Piscinibacter</taxon>
    </lineage>
</organism>
<dbReference type="RefSeq" id="WP_054018299.1">
    <property type="nucleotide sequence ID" value="NZ_BBYR01000006.1"/>
</dbReference>
<comment type="caution">
    <text evidence="3">The sequence shown here is derived from an EMBL/GenBank/DDBJ whole genome shotgun (WGS) entry which is preliminary data.</text>
</comment>
<dbReference type="Pfam" id="PF03713">
    <property type="entry name" value="DUF305"/>
    <property type="match status" value="1"/>
</dbReference>
<dbReference type="InterPro" id="IPR005183">
    <property type="entry name" value="DUF305_CopM-like"/>
</dbReference>
<evidence type="ECO:0000259" key="2">
    <source>
        <dbReference type="Pfam" id="PF03713"/>
    </source>
</evidence>
<dbReference type="EMBL" id="BBYR01000006">
    <property type="protein sequence ID" value="GAP34164.1"/>
    <property type="molecule type" value="Genomic_DNA"/>
</dbReference>